<protein>
    <recommendedName>
        <fullName evidence="4">N-acetyltransferase domain-containing protein</fullName>
    </recommendedName>
</protein>
<dbReference type="AlphaFoldDB" id="A0ABD3NJ41"/>
<dbReference type="PANTHER" id="PTHR13256">
    <property type="entry name" value="N-ACETYLTRANSFERASE 9"/>
    <property type="match status" value="1"/>
</dbReference>
<name>A0ABD3NJ41_9STRA</name>
<dbReference type="GO" id="GO:0016746">
    <property type="term" value="F:acyltransferase activity"/>
    <property type="evidence" value="ECO:0007669"/>
    <property type="project" value="UniProtKB-KW"/>
</dbReference>
<feature type="domain" description="N-acetyltransferase" evidence="4">
    <location>
        <begin position="23"/>
        <end position="216"/>
    </location>
</feature>
<gene>
    <name evidence="5" type="ORF">ACHAWO_012154</name>
</gene>
<comment type="caution">
    <text evidence="5">The sequence shown here is derived from an EMBL/GenBank/DDBJ whole genome shotgun (WGS) entry which is preliminary data.</text>
</comment>
<reference evidence="5 6" key="1">
    <citation type="submission" date="2024-10" db="EMBL/GenBank/DDBJ databases">
        <title>Updated reference genomes for cyclostephanoid diatoms.</title>
        <authorList>
            <person name="Roberts W.R."/>
            <person name="Alverson A.J."/>
        </authorList>
    </citation>
    <scope>NUCLEOTIDE SEQUENCE [LARGE SCALE GENOMIC DNA]</scope>
    <source>
        <strain evidence="5 6">AJA010-31</strain>
    </source>
</reference>
<evidence type="ECO:0000259" key="4">
    <source>
        <dbReference type="Pfam" id="PF13302"/>
    </source>
</evidence>
<proteinExistence type="inferred from homology"/>
<dbReference type="SUPFAM" id="SSF55729">
    <property type="entry name" value="Acyl-CoA N-acyltransferases (Nat)"/>
    <property type="match status" value="1"/>
</dbReference>
<dbReference type="PANTHER" id="PTHR13256:SF16">
    <property type="entry name" value="ALPHA_BETA-TUBULIN-N-ACETYLTRANSFERASE 9"/>
    <property type="match status" value="1"/>
</dbReference>
<evidence type="ECO:0000256" key="1">
    <source>
        <dbReference type="ARBA" id="ARBA00009342"/>
    </source>
</evidence>
<evidence type="ECO:0000313" key="5">
    <source>
        <dbReference type="EMBL" id="KAL3775966.1"/>
    </source>
</evidence>
<keyword evidence="3" id="KW-0012">Acyltransferase</keyword>
<dbReference type="Pfam" id="PF13302">
    <property type="entry name" value="Acetyltransf_3"/>
    <property type="match status" value="1"/>
</dbReference>
<sequence length="274" mass="32029">MQASKTTTMRTNYEICLSGKSCILVPYRPEHLPNYHDWMQDPFLLEVTASETLTMEEEIEMQQEWRDDERKCTFIILARDLTSNDFDEDEQFQVPPPPIDKEQDKMIYPYLVERTLVAMIGDINLFLSEEEDDVDTCDWNQLTTCNTQADERKPFSQAELDIMIAKESHRHKGLGAELALMMMHYGASALGIRRFFVKIKDTNTSSIRLFRDKLGFVQCSYAECFGEYEFECKQETAAEMTRWVQAKWNMCCIDTGENVDNLRLYDVHKCPLNE</sequence>
<dbReference type="InterPro" id="IPR039135">
    <property type="entry name" value="NAT9-like"/>
</dbReference>
<keyword evidence="6" id="KW-1185">Reference proteome</keyword>
<evidence type="ECO:0000256" key="2">
    <source>
        <dbReference type="ARBA" id="ARBA00022679"/>
    </source>
</evidence>
<comment type="similarity">
    <text evidence="1">Belongs to the acetyltransferase family. GNAT subfamily.</text>
</comment>
<evidence type="ECO:0000313" key="6">
    <source>
        <dbReference type="Proteomes" id="UP001530400"/>
    </source>
</evidence>
<keyword evidence="2" id="KW-0808">Transferase</keyword>
<evidence type="ECO:0000256" key="3">
    <source>
        <dbReference type="ARBA" id="ARBA00023315"/>
    </source>
</evidence>
<accession>A0ABD3NJ41</accession>
<dbReference type="Proteomes" id="UP001530400">
    <property type="component" value="Unassembled WGS sequence"/>
</dbReference>
<dbReference type="Gene3D" id="3.40.630.30">
    <property type="match status" value="1"/>
</dbReference>
<dbReference type="InterPro" id="IPR016181">
    <property type="entry name" value="Acyl_CoA_acyltransferase"/>
</dbReference>
<dbReference type="InterPro" id="IPR000182">
    <property type="entry name" value="GNAT_dom"/>
</dbReference>
<dbReference type="EMBL" id="JALLPJ020001125">
    <property type="protein sequence ID" value="KAL3775966.1"/>
    <property type="molecule type" value="Genomic_DNA"/>
</dbReference>
<organism evidence="5 6">
    <name type="scientific">Cyclotella atomus</name>
    <dbReference type="NCBI Taxonomy" id="382360"/>
    <lineage>
        <taxon>Eukaryota</taxon>
        <taxon>Sar</taxon>
        <taxon>Stramenopiles</taxon>
        <taxon>Ochrophyta</taxon>
        <taxon>Bacillariophyta</taxon>
        <taxon>Coscinodiscophyceae</taxon>
        <taxon>Thalassiosirophycidae</taxon>
        <taxon>Stephanodiscales</taxon>
        <taxon>Stephanodiscaceae</taxon>
        <taxon>Cyclotella</taxon>
    </lineage>
</organism>